<evidence type="ECO:0000256" key="2">
    <source>
        <dbReference type="SAM" id="Phobius"/>
    </source>
</evidence>
<gene>
    <name evidence="3" type="ORF">FOMPIDRAFT_99599</name>
</gene>
<feature type="transmembrane region" description="Helical" evidence="2">
    <location>
        <begin position="58"/>
        <end position="80"/>
    </location>
</feature>
<evidence type="ECO:0000256" key="1">
    <source>
        <dbReference type="SAM" id="MobiDB-lite"/>
    </source>
</evidence>
<feature type="region of interest" description="Disordered" evidence="1">
    <location>
        <begin position="207"/>
        <end position="228"/>
    </location>
</feature>
<dbReference type="STRING" id="743788.S8FKD1"/>
<accession>S8FKD1</accession>
<protein>
    <submittedName>
        <fullName evidence="3">Uncharacterized protein</fullName>
    </submittedName>
</protein>
<dbReference type="Proteomes" id="UP000015241">
    <property type="component" value="Unassembled WGS sequence"/>
</dbReference>
<keyword evidence="4" id="KW-1185">Reference proteome</keyword>
<keyword evidence="2" id="KW-0472">Membrane</keyword>
<feature type="region of interest" description="Disordered" evidence="1">
    <location>
        <begin position="166"/>
        <end position="185"/>
    </location>
</feature>
<name>S8FKD1_FOMSC</name>
<dbReference type="AlphaFoldDB" id="S8FKD1"/>
<proteinExistence type="predicted"/>
<dbReference type="InParanoid" id="S8FKD1"/>
<keyword evidence="2" id="KW-0812">Transmembrane</keyword>
<dbReference type="Pfam" id="PF16015">
    <property type="entry name" value="Promethin"/>
    <property type="match status" value="1"/>
</dbReference>
<reference evidence="3 4" key="1">
    <citation type="journal article" date="2012" name="Science">
        <title>The Paleozoic origin of enzymatic lignin decomposition reconstructed from 31 fungal genomes.</title>
        <authorList>
            <person name="Floudas D."/>
            <person name="Binder M."/>
            <person name="Riley R."/>
            <person name="Barry K."/>
            <person name="Blanchette R.A."/>
            <person name="Henrissat B."/>
            <person name="Martinez A.T."/>
            <person name="Otillar R."/>
            <person name="Spatafora J.W."/>
            <person name="Yadav J.S."/>
            <person name="Aerts A."/>
            <person name="Benoit I."/>
            <person name="Boyd A."/>
            <person name="Carlson A."/>
            <person name="Copeland A."/>
            <person name="Coutinho P.M."/>
            <person name="de Vries R.P."/>
            <person name="Ferreira P."/>
            <person name="Findley K."/>
            <person name="Foster B."/>
            <person name="Gaskell J."/>
            <person name="Glotzer D."/>
            <person name="Gorecki P."/>
            <person name="Heitman J."/>
            <person name="Hesse C."/>
            <person name="Hori C."/>
            <person name="Igarashi K."/>
            <person name="Jurgens J.A."/>
            <person name="Kallen N."/>
            <person name="Kersten P."/>
            <person name="Kohler A."/>
            <person name="Kuees U."/>
            <person name="Kumar T.K.A."/>
            <person name="Kuo A."/>
            <person name="LaButti K."/>
            <person name="Larrondo L.F."/>
            <person name="Lindquist E."/>
            <person name="Ling A."/>
            <person name="Lombard V."/>
            <person name="Lucas S."/>
            <person name="Lundell T."/>
            <person name="Martin R."/>
            <person name="McLaughlin D.J."/>
            <person name="Morgenstern I."/>
            <person name="Morin E."/>
            <person name="Murat C."/>
            <person name="Nagy L.G."/>
            <person name="Nolan M."/>
            <person name="Ohm R.A."/>
            <person name="Patyshakuliyeva A."/>
            <person name="Rokas A."/>
            <person name="Ruiz-Duenas F.J."/>
            <person name="Sabat G."/>
            <person name="Salamov A."/>
            <person name="Samejima M."/>
            <person name="Schmutz J."/>
            <person name="Slot J.C."/>
            <person name="St John F."/>
            <person name="Stenlid J."/>
            <person name="Sun H."/>
            <person name="Sun S."/>
            <person name="Syed K."/>
            <person name="Tsang A."/>
            <person name="Wiebenga A."/>
            <person name="Young D."/>
            <person name="Pisabarro A."/>
            <person name="Eastwood D.C."/>
            <person name="Martin F."/>
            <person name="Cullen D."/>
            <person name="Grigoriev I.V."/>
            <person name="Hibbett D.S."/>
        </authorList>
    </citation>
    <scope>NUCLEOTIDE SEQUENCE</scope>
    <source>
        <strain evidence="4">FP-58527</strain>
    </source>
</reference>
<dbReference type="eggNOG" id="ENOG502SWRF">
    <property type="taxonomic scope" value="Eukaryota"/>
</dbReference>
<dbReference type="EMBL" id="KE504139">
    <property type="protein sequence ID" value="EPT01871.1"/>
    <property type="molecule type" value="Genomic_DNA"/>
</dbReference>
<organism evidence="3 4">
    <name type="scientific">Fomitopsis schrenkii</name>
    <name type="common">Brown rot fungus</name>
    <dbReference type="NCBI Taxonomy" id="2126942"/>
    <lineage>
        <taxon>Eukaryota</taxon>
        <taxon>Fungi</taxon>
        <taxon>Dikarya</taxon>
        <taxon>Basidiomycota</taxon>
        <taxon>Agaricomycotina</taxon>
        <taxon>Agaricomycetes</taxon>
        <taxon>Polyporales</taxon>
        <taxon>Fomitopsis</taxon>
    </lineage>
</organism>
<evidence type="ECO:0000313" key="3">
    <source>
        <dbReference type="EMBL" id="EPT01871.1"/>
    </source>
</evidence>
<sequence length="228" mass="24559">MDYTSLAQAAEPDELTSNFDKSAAVVRDSLQRLENEIARPFMQYVCDSFRLHPVRSTYVTIFSCLALLPAISFVGFSLFVITSFLGVAITVALIAASTVIAFFGALFLASLVLLAGISLLLTATTLGTYLLIRLALFTYNAGPRTGIAEWANESRRQLLPLRFHPVERHSGHTPPKSEEERSRDYMAASKYSNGGIAGPLEDGLVDNGAVGADLGSPPTVEKSELANG</sequence>
<feature type="compositionally biased region" description="Basic and acidic residues" evidence="1">
    <location>
        <begin position="166"/>
        <end position="184"/>
    </location>
</feature>
<feature type="transmembrane region" description="Helical" evidence="2">
    <location>
        <begin position="87"/>
        <end position="107"/>
    </location>
</feature>
<dbReference type="OrthoDB" id="3159957at2759"/>
<dbReference type="HOGENOM" id="CLU_1214784_0_0_1"/>
<keyword evidence="2" id="KW-1133">Transmembrane helix</keyword>
<evidence type="ECO:0000313" key="4">
    <source>
        <dbReference type="Proteomes" id="UP000015241"/>
    </source>
</evidence>
<feature type="transmembrane region" description="Helical" evidence="2">
    <location>
        <begin position="113"/>
        <end position="132"/>
    </location>
</feature>